<feature type="compositionally biased region" description="Low complexity" evidence="1">
    <location>
        <begin position="128"/>
        <end position="145"/>
    </location>
</feature>
<proteinExistence type="predicted"/>
<organism evidence="3 4">
    <name type="scientific">Paracoccus sulfuroxidans</name>
    <dbReference type="NCBI Taxonomy" id="384678"/>
    <lineage>
        <taxon>Bacteria</taxon>
        <taxon>Pseudomonadati</taxon>
        <taxon>Pseudomonadota</taxon>
        <taxon>Alphaproteobacteria</taxon>
        <taxon>Rhodobacterales</taxon>
        <taxon>Paracoccaceae</taxon>
        <taxon>Paracoccus</taxon>
    </lineage>
</organism>
<evidence type="ECO:0000313" key="4">
    <source>
        <dbReference type="Proteomes" id="UP000316225"/>
    </source>
</evidence>
<feature type="transmembrane region" description="Helical" evidence="2">
    <location>
        <begin position="24"/>
        <end position="46"/>
    </location>
</feature>
<keyword evidence="4" id="KW-1185">Reference proteome</keyword>
<keyword evidence="2" id="KW-0812">Transmembrane</keyword>
<feature type="transmembrane region" description="Helical" evidence="2">
    <location>
        <begin position="58"/>
        <end position="78"/>
    </location>
</feature>
<gene>
    <name evidence="3" type="ORF">IQ24_03232</name>
</gene>
<name>A0A562NFV3_9RHOB</name>
<protein>
    <submittedName>
        <fullName evidence="3">Uncharacterized protein</fullName>
    </submittedName>
</protein>
<dbReference type="Proteomes" id="UP000316225">
    <property type="component" value="Unassembled WGS sequence"/>
</dbReference>
<evidence type="ECO:0000313" key="3">
    <source>
        <dbReference type="EMBL" id="TWI31007.1"/>
    </source>
</evidence>
<keyword evidence="2" id="KW-1133">Transmembrane helix</keyword>
<accession>A0A562NFV3</accession>
<dbReference type="EMBL" id="VLKU01000011">
    <property type="protein sequence ID" value="TWI31007.1"/>
    <property type="molecule type" value="Genomic_DNA"/>
</dbReference>
<keyword evidence="2" id="KW-0472">Membrane</keyword>
<reference evidence="3 4" key="1">
    <citation type="journal article" date="2015" name="Stand. Genomic Sci.">
        <title>Genomic Encyclopedia of Bacterial and Archaeal Type Strains, Phase III: the genomes of soil and plant-associated and newly described type strains.</title>
        <authorList>
            <person name="Whitman W.B."/>
            <person name="Woyke T."/>
            <person name="Klenk H.P."/>
            <person name="Zhou Y."/>
            <person name="Lilburn T.G."/>
            <person name="Beck B.J."/>
            <person name="De Vos P."/>
            <person name="Vandamme P."/>
            <person name="Eisen J.A."/>
            <person name="Garrity G."/>
            <person name="Hugenholtz P."/>
            <person name="Kyrpides N.C."/>
        </authorList>
    </citation>
    <scope>NUCLEOTIDE SEQUENCE [LARGE SCALE GENOMIC DNA]</scope>
    <source>
        <strain evidence="3 4">CGMCC 1.5364</strain>
    </source>
</reference>
<sequence>MAEDRIGTGERLRMIAARHQGNTAVIGGAIASAVWVVLVVLFMLLGPDQAGRSGAQRLMSVVGLVLPLAMIWMAVWFAQSLAALRDEAANLRDLLGHMRRQSADTSDVSPGEPRRDSGTRAVDPAPMPRAQPTMRPAAPARQAMAPRPPAPRPVDNRQASLGLDPPPPPELTPTELVLSLNFPDGPDDREAIRSLRLALADPEMARLIRAAQDVVTLLAGQGAYMDELTLEQGDAALWRRFAEGERGDSMRGLAAVEDERVLDIAGTMIRNDEVFRDVAHHFLRHFDRVMASAAQIYGDDMLAALAETRSGRAFTLLAQVSGMFGRG</sequence>
<evidence type="ECO:0000256" key="1">
    <source>
        <dbReference type="SAM" id="MobiDB-lite"/>
    </source>
</evidence>
<comment type="caution">
    <text evidence="3">The sequence shown here is derived from an EMBL/GenBank/DDBJ whole genome shotgun (WGS) entry which is preliminary data.</text>
</comment>
<dbReference type="AlphaFoldDB" id="A0A562NFV3"/>
<dbReference type="RefSeq" id="WP_242008249.1">
    <property type="nucleotide sequence ID" value="NZ_VLKU01000011.1"/>
</dbReference>
<evidence type="ECO:0000256" key="2">
    <source>
        <dbReference type="SAM" id="Phobius"/>
    </source>
</evidence>
<feature type="region of interest" description="Disordered" evidence="1">
    <location>
        <begin position="99"/>
        <end position="175"/>
    </location>
</feature>